<evidence type="ECO:0000313" key="2">
    <source>
        <dbReference type="Proteomes" id="UP001243009"/>
    </source>
</evidence>
<dbReference type="Proteomes" id="UP001243009">
    <property type="component" value="Unassembled WGS sequence"/>
</dbReference>
<dbReference type="NCBIfam" id="NF047389">
    <property type="entry name" value="ATPase_Sll1717"/>
    <property type="match status" value="1"/>
</dbReference>
<protein>
    <recommendedName>
        <fullName evidence="3">ATP-binding protein</fullName>
    </recommendedName>
</protein>
<organism evidence="1 2">
    <name type="scientific">Paracraurococcus lichenis</name>
    <dbReference type="NCBI Taxonomy" id="3064888"/>
    <lineage>
        <taxon>Bacteria</taxon>
        <taxon>Pseudomonadati</taxon>
        <taxon>Pseudomonadota</taxon>
        <taxon>Alphaproteobacteria</taxon>
        <taxon>Acetobacterales</taxon>
        <taxon>Roseomonadaceae</taxon>
        <taxon>Paracraurococcus</taxon>
    </lineage>
</organism>
<accession>A0ABT9DTM5</accession>
<dbReference type="InterPro" id="IPR059206">
    <property type="entry name" value="Sll1717-like"/>
</dbReference>
<reference evidence="1 2" key="1">
    <citation type="submission" date="2023-08" db="EMBL/GenBank/DDBJ databases">
        <title>The draft genome sequence of Paracraurococcus sp. LOR1-02.</title>
        <authorList>
            <person name="Kingkaew E."/>
            <person name="Tanasupawat S."/>
        </authorList>
    </citation>
    <scope>NUCLEOTIDE SEQUENCE [LARGE SCALE GENOMIC DNA]</scope>
    <source>
        <strain evidence="1 2">LOR1-02</strain>
    </source>
</reference>
<proteinExistence type="predicted"/>
<name>A0ABT9DTM5_9PROT</name>
<evidence type="ECO:0000313" key="1">
    <source>
        <dbReference type="EMBL" id="MDO9707254.1"/>
    </source>
</evidence>
<sequence length="516" mass="58765">MDKKKVIQSLHFGHDVAEHEAKELAKYFVETDQWQKIFGGNVDIIYGAKGSGKSAIYHLMMAKEDELFDRDILLVPAENPDEDPAFNEIRSELPPTEDEFIGLWKLYLCSVAAVRARDAGVNNQALQDVLSYLADLKLIDRDPSLNTIIKRISAYVTSFFRPKDVSTTTHFDQSGTITGITGKISFSEPSLEARDKGVRPIREILIKLNSSLEASGQTIWLLLDRLDVAFSGNDEIESRALRALFQAYKDMARLDRIRPKLFVRSDIWDRIIKTGFREATHAASPEKSTTLAWDNSLLFNVFIRRLLQSDLLCIDYQIRKDDVLNDIVAQEQLVDRIFPDKIDTGKNPRTFAWVCGRLQDGRNQATPRELIQFLSALRNQQLQRFEKSLAPPLAELLFERAAFKAALLPVSNNRLVNTIYAEYAFCKNWVEELRGRKSLQSVETLGAIWSTESKETYNRIDQLLAIGVFRRIESVDGTVFEIPLLYRPSLNIVRGAEVGLRQDTQKISDLEEDSDD</sequence>
<dbReference type="RefSeq" id="WP_305102120.1">
    <property type="nucleotide sequence ID" value="NZ_JAUTWS010000002.1"/>
</dbReference>
<comment type="caution">
    <text evidence="1">The sequence shown here is derived from an EMBL/GenBank/DDBJ whole genome shotgun (WGS) entry which is preliminary data.</text>
</comment>
<gene>
    <name evidence="1" type="ORF">Q7A36_02785</name>
</gene>
<keyword evidence="2" id="KW-1185">Reference proteome</keyword>
<evidence type="ECO:0008006" key="3">
    <source>
        <dbReference type="Google" id="ProtNLM"/>
    </source>
</evidence>
<dbReference type="EMBL" id="JAUTWS010000002">
    <property type="protein sequence ID" value="MDO9707254.1"/>
    <property type="molecule type" value="Genomic_DNA"/>
</dbReference>